<dbReference type="RefSeq" id="XP_056040385.1">
    <property type="nucleotide sequence ID" value="XM_056191087.1"/>
</dbReference>
<evidence type="ECO:0000256" key="2">
    <source>
        <dbReference type="ARBA" id="ARBA00022692"/>
    </source>
</evidence>
<dbReference type="Pfam" id="PF00662">
    <property type="entry name" value="Proton_antipo_N"/>
    <property type="match status" value="1"/>
</dbReference>
<evidence type="ECO:0000313" key="8">
    <source>
        <dbReference type="EMBL" id="KAJ8096935.1"/>
    </source>
</evidence>
<dbReference type="AlphaFoldDB" id="A0AAD7QKI4"/>
<evidence type="ECO:0000256" key="1">
    <source>
        <dbReference type="ARBA" id="ARBA00004141"/>
    </source>
</evidence>
<evidence type="ECO:0000313" key="9">
    <source>
        <dbReference type="Proteomes" id="UP001217417"/>
    </source>
</evidence>
<feature type="domain" description="NADH-Ubiquinone oxidoreductase (complex I) chain 5 N-terminal" evidence="7">
    <location>
        <begin position="1"/>
        <end position="30"/>
    </location>
</feature>
<evidence type="ECO:0000259" key="6">
    <source>
        <dbReference type="Pfam" id="PF00361"/>
    </source>
</evidence>
<proteinExistence type="predicted"/>
<feature type="transmembrane region" description="Helical" evidence="5">
    <location>
        <begin position="93"/>
        <end position="114"/>
    </location>
</feature>
<evidence type="ECO:0000256" key="3">
    <source>
        <dbReference type="ARBA" id="ARBA00022989"/>
    </source>
</evidence>
<accession>A0AAD7QKI4</accession>
<keyword evidence="9" id="KW-1185">Reference proteome</keyword>
<organism evidence="8 9">
    <name type="scientific">Lipomyces tetrasporus</name>
    <dbReference type="NCBI Taxonomy" id="54092"/>
    <lineage>
        <taxon>Eukaryota</taxon>
        <taxon>Fungi</taxon>
        <taxon>Dikarya</taxon>
        <taxon>Ascomycota</taxon>
        <taxon>Saccharomycotina</taxon>
        <taxon>Lipomycetes</taxon>
        <taxon>Lipomycetales</taxon>
        <taxon>Lipomycetaceae</taxon>
        <taxon>Lipomyces</taxon>
    </lineage>
</organism>
<evidence type="ECO:0000259" key="7">
    <source>
        <dbReference type="Pfam" id="PF00662"/>
    </source>
</evidence>
<feature type="transmembrane region" description="Helical" evidence="5">
    <location>
        <begin position="29"/>
        <end position="46"/>
    </location>
</feature>
<sequence length="149" mass="17102">MLIPVLVVSSLVHLYAMGYMEADPHQPRFFSYLSMFTFFMVILVTADNYLMLFVGWEFIGVASYLLISFWFTRLQAVKSALSAILLNRFGDTFLTIGLFATIWCFGTLDFKSIFSISNFINPNVITFISICFLLGALYFECHSKYEVTK</sequence>
<feature type="domain" description="NADH:quinone oxidoreductase/Mrp antiporter transmembrane" evidence="6">
    <location>
        <begin position="46"/>
        <end position="137"/>
    </location>
</feature>
<dbReference type="GO" id="GO:0015990">
    <property type="term" value="P:electron transport coupled proton transport"/>
    <property type="evidence" value="ECO:0007669"/>
    <property type="project" value="TreeGrafter"/>
</dbReference>
<dbReference type="InterPro" id="IPR001516">
    <property type="entry name" value="Proton_antipo_N"/>
</dbReference>
<dbReference type="GO" id="GO:0016020">
    <property type="term" value="C:membrane"/>
    <property type="evidence" value="ECO:0007669"/>
    <property type="project" value="UniProtKB-SubCell"/>
</dbReference>
<dbReference type="GO" id="GO:0003954">
    <property type="term" value="F:NADH dehydrogenase activity"/>
    <property type="evidence" value="ECO:0007669"/>
    <property type="project" value="TreeGrafter"/>
</dbReference>
<comment type="caution">
    <text evidence="8">The sequence shown here is derived from an EMBL/GenBank/DDBJ whole genome shotgun (WGS) entry which is preliminary data.</text>
</comment>
<comment type="subcellular location">
    <subcellularLocation>
        <location evidence="1">Membrane</location>
        <topology evidence="1">Multi-pass membrane protein</topology>
    </subcellularLocation>
</comment>
<protein>
    <submittedName>
        <fullName evidence="8">Various chains-domain-containing protein</fullName>
    </submittedName>
</protein>
<dbReference type="PANTHER" id="PTHR42829">
    <property type="entry name" value="NADH-UBIQUINONE OXIDOREDUCTASE CHAIN 5"/>
    <property type="match status" value="1"/>
</dbReference>
<evidence type="ECO:0000256" key="5">
    <source>
        <dbReference type="SAM" id="Phobius"/>
    </source>
</evidence>
<feature type="transmembrane region" description="Helical" evidence="5">
    <location>
        <begin position="120"/>
        <end position="139"/>
    </location>
</feature>
<dbReference type="EMBL" id="JARPMG010000013">
    <property type="protein sequence ID" value="KAJ8096935.1"/>
    <property type="molecule type" value="Genomic_DNA"/>
</dbReference>
<dbReference type="PRINTS" id="PR01434">
    <property type="entry name" value="NADHDHGNASE5"/>
</dbReference>
<feature type="transmembrane region" description="Helical" evidence="5">
    <location>
        <begin position="52"/>
        <end position="72"/>
    </location>
</feature>
<dbReference type="GO" id="GO:0008137">
    <property type="term" value="F:NADH dehydrogenase (ubiquinone) activity"/>
    <property type="evidence" value="ECO:0007669"/>
    <property type="project" value="InterPro"/>
</dbReference>
<dbReference type="InterPro" id="IPR003945">
    <property type="entry name" value="NU5C-like"/>
</dbReference>
<evidence type="ECO:0000256" key="4">
    <source>
        <dbReference type="ARBA" id="ARBA00023136"/>
    </source>
</evidence>
<dbReference type="GO" id="GO:0042773">
    <property type="term" value="P:ATP synthesis coupled electron transport"/>
    <property type="evidence" value="ECO:0007669"/>
    <property type="project" value="InterPro"/>
</dbReference>
<dbReference type="GeneID" id="80886253"/>
<keyword evidence="2 5" id="KW-0812">Transmembrane</keyword>
<dbReference type="InterPro" id="IPR001750">
    <property type="entry name" value="ND/Mrp_TM"/>
</dbReference>
<keyword evidence="4 5" id="KW-0472">Membrane</keyword>
<dbReference type="Proteomes" id="UP001217417">
    <property type="component" value="Unassembled WGS sequence"/>
</dbReference>
<dbReference type="PANTHER" id="PTHR42829:SF2">
    <property type="entry name" value="NADH-UBIQUINONE OXIDOREDUCTASE CHAIN 5"/>
    <property type="match status" value="1"/>
</dbReference>
<gene>
    <name evidence="8" type="ORF">POJ06DRAFT_46874</name>
</gene>
<reference evidence="8" key="1">
    <citation type="submission" date="2023-03" db="EMBL/GenBank/DDBJ databases">
        <title>Near-Complete genome sequence of Lipomyces tetrasporous NRRL Y-64009, an oleaginous yeast capable of growing on lignocellulosic hydrolysates.</title>
        <authorList>
            <consortium name="Lawrence Berkeley National Laboratory"/>
            <person name="Jagtap S.S."/>
            <person name="Liu J.-J."/>
            <person name="Walukiewicz H.E."/>
            <person name="Pangilinan J."/>
            <person name="Lipzen A."/>
            <person name="Ahrendt S."/>
            <person name="Koriabine M."/>
            <person name="Cobaugh K."/>
            <person name="Salamov A."/>
            <person name="Yoshinaga Y."/>
            <person name="Ng V."/>
            <person name="Daum C."/>
            <person name="Grigoriev I.V."/>
            <person name="Slininger P.J."/>
            <person name="Dien B.S."/>
            <person name="Jin Y.-S."/>
            <person name="Rao C.V."/>
        </authorList>
    </citation>
    <scope>NUCLEOTIDE SEQUENCE</scope>
    <source>
        <strain evidence="8">NRRL Y-64009</strain>
    </source>
</reference>
<name>A0AAD7QKI4_9ASCO</name>
<dbReference type="Pfam" id="PF00361">
    <property type="entry name" value="Proton_antipo_M"/>
    <property type="match status" value="1"/>
</dbReference>
<keyword evidence="3 5" id="KW-1133">Transmembrane helix</keyword>